<dbReference type="AlphaFoldDB" id="A0A075B028"/>
<proteinExistence type="inferred from homology"/>
<reference evidence="11 13" key="1">
    <citation type="journal article" date="2013" name="Curr. Biol.">
        <title>Shared signatures of parasitism and phylogenomics unite Cryptomycota and microsporidia.</title>
        <authorList>
            <person name="James T.Y."/>
            <person name="Pelin A."/>
            <person name="Bonen L."/>
            <person name="Ahrendt S."/>
            <person name="Sain D."/>
            <person name="Corradi N."/>
            <person name="Stajich J.E."/>
        </authorList>
    </citation>
    <scope>NUCLEOTIDE SEQUENCE [LARGE SCALE GENOMIC DNA]</scope>
    <source>
        <strain evidence="11 13">CSF55</strain>
        <strain evidence="11 13">CSF55</strain>
    </source>
</reference>
<accession>A0A075B028</accession>
<evidence type="ECO:0000259" key="10">
    <source>
        <dbReference type="PROSITE" id="PS52002"/>
    </source>
</evidence>
<dbReference type="EMBL" id="KE560766">
    <property type="protein sequence ID" value="EPZ35725.1"/>
    <property type="molecule type" value="Genomic_DNA"/>
</dbReference>
<dbReference type="InterPro" id="IPR047575">
    <property type="entry name" value="Sm"/>
</dbReference>
<evidence type="ECO:0000256" key="6">
    <source>
        <dbReference type="ARBA" id="ARBA00023187"/>
    </source>
</evidence>
<comment type="similarity">
    <text evidence="3 9">Belongs to the snRNP core protein family.</text>
</comment>
<evidence type="ECO:0000313" key="13">
    <source>
        <dbReference type="Proteomes" id="UP000030755"/>
    </source>
</evidence>
<dbReference type="OMA" id="HTITCET"/>
<protein>
    <recommendedName>
        <fullName evidence="9">Small nuclear ribonucleoprotein Sm D3</fullName>
        <shortName evidence="9">Sm-D3</shortName>
    </recommendedName>
    <alternativeName>
        <fullName evidence="9">snRNP core protein D3</fullName>
    </alternativeName>
</protein>
<dbReference type="HOGENOM" id="CLU_099537_1_0_1"/>
<dbReference type="STRING" id="988480.A0A075B028"/>
<gene>
    <name evidence="11" type="ORF">O9G_005169</name>
    <name evidence="12" type="ORF">ROZALSC1DRAFT_26794</name>
</gene>
<dbReference type="InterPro" id="IPR027141">
    <property type="entry name" value="LSm4/Sm_D1/D3"/>
</dbReference>
<dbReference type="InterPro" id="IPR001163">
    <property type="entry name" value="Sm_dom_euk/arc"/>
</dbReference>
<dbReference type="Proteomes" id="UP000030755">
    <property type="component" value="Unassembled WGS sequence"/>
</dbReference>
<dbReference type="EMBL" id="ML004926">
    <property type="protein sequence ID" value="RKP21827.1"/>
    <property type="molecule type" value="Genomic_DNA"/>
</dbReference>
<evidence type="ECO:0000313" key="12">
    <source>
        <dbReference type="EMBL" id="RKP21827.1"/>
    </source>
</evidence>
<dbReference type="GO" id="GO:0000387">
    <property type="term" value="P:spliceosomal snRNP assembly"/>
    <property type="evidence" value="ECO:0007669"/>
    <property type="project" value="UniProtKB-UniRule"/>
</dbReference>
<dbReference type="GO" id="GO:0005682">
    <property type="term" value="C:U5 snRNP"/>
    <property type="evidence" value="ECO:0007669"/>
    <property type="project" value="EnsemblFungi"/>
</dbReference>
<evidence type="ECO:0000313" key="11">
    <source>
        <dbReference type="EMBL" id="EPZ35725.1"/>
    </source>
</evidence>
<dbReference type="Proteomes" id="UP000281549">
    <property type="component" value="Unassembled WGS sequence"/>
</dbReference>
<dbReference type="PANTHER" id="PTHR23338">
    <property type="entry name" value="SMALL NUCLEAR RIBONUCLEOPROTEIN SM"/>
    <property type="match status" value="1"/>
</dbReference>
<dbReference type="GO" id="GO:0000974">
    <property type="term" value="C:Prp19 complex"/>
    <property type="evidence" value="ECO:0007669"/>
    <property type="project" value="EnsemblFungi"/>
</dbReference>
<name>A0A075B028_ROZAC</name>
<dbReference type="InterPro" id="IPR034099">
    <property type="entry name" value="SmD3"/>
</dbReference>
<dbReference type="OrthoDB" id="6425924at2759"/>
<evidence type="ECO:0000256" key="3">
    <source>
        <dbReference type="ARBA" id="ARBA00008146"/>
    </source>
</evidence>
<sequence length="126" mass="13909">MTVGVPLKLLHETLGLVVTVELKNGYTYRGKLHEVEDTMNLQLRDVTVTARDGHISQMDQCFIRGSHLRFIAVPDNLRHAPFFSRFGPNAKKGPGLGITRGRGVIGRAMARSRARPLGGAPVPRRL</sequence>
<dbReference type="GO" id="GO:0005686">
    <property type="term" value="C:U2 snRNP"/>
    <property type="evidence" value="ECO:0007669"/>
    <property type="project" value="EnsemblFungi"/>
</dbReference>
<keyword evidence="13" id="KW-1185">Reference proteome</keyword>
<keyword evidence="6 9" id="KW-0508">mRNA splicing</keyword>
<dbReference type="PROSITE" id="PS52002">
    <property type="entry name" value="SM"/>
    <property type="match status" value="1"/>
</dbReference>
<dbReference type="SMART" id="SM00651">
    <property type="entry name" value="Sm"/>
    <property type="match status" value="1"/>
</dbReference>
<organism evidence="11 13">
    <name type="scientific">Rozella allomycis (strain CSF55)</name>
    <dbReference type="NCBI Taxonomy" id="988480"/>
    <lineage>
        <taxon>Eukaryota</taxon>
        <taxon>Fungi</taxon>
        <taxon>Fungi incertae sedis</taxon>
        <taxon>Cryptomycota</taxon>
        <taxon>Cryptomycota incertae sedis</taxon>
        <taxon>Rozella</taxon>
    </lineage>
</organism>
<dbReference type="SUPFAM" id="SSF50182">
    <property type="entry name" value="Sm-like ribonucleoproteins"/>
    <property type="match status" value="1"/>
</dbReference>
<dbReference type="CDD" id="cd01721">
    <property type="entry name" value="Sm_D3"/>
    <property type="match status" value="1"/>
</dbReference>
<dbReference type="GO" id="GO:0036261">
    <property type="term" value="P:7-methylguanosine cap hypermethylation"/>
    <property type="evidence" value="ECO:0007669"/>
    <property type="project" value="EnsemblFungi"/>
</dbReference>
<dbReference type="GO" id="GO:0071014">
    <property type="term" value="C:post-mRNA release spliceosomal complex"/>
    <property type="evidence" value="ECO:0007669"/>
    <property type="project" value="EnsemblFungi"/>
</dbReference>
<dbReference type="Pfam" id="PF01423">
    <property type="entry name" value="LSM"/>
    <property type="match status" value="1"/>
</dbReference>
<dbReference type="GO" id="GO:0005687">
    <property type="term" value="C:U4 snRNP"/>
    <property type="evidence" value="ECO:0007669"/>
    <property type="project" value="EnsemblFungi"/>
</dbReference>
<evidence type="ECO:0000256" key="7">
    <source>
        <dbReference type="ARBA" id="ARBA00023242"/>
    </source>
</evidence>
<feature type="domain" description="Sm" evidence="10">
    <location>
        <begin position="5"/>
        <end position="77"/>
    </location>
</feature>
<dbReference type="GO" id="GO:0005829">
    <property type="term" value="C:cytosol"/>
    <property type="evidence" value="ECO:0007669"/>
    <property type="project" value="UniProtKB-SubCell"/>
</dbReference>
<keyword evidence="7 9" id="KW-0539">Nucleus</keyword>
<reference evidence="12" key="3">
    <citation type="submission" date="2018-08" db="EMBL/GenBank/DDBJ databases">
        <title>Leveraging single-cell genomics to expand the Fungal Tree of Life.</title>
        <authorList>
            <consortium name="DOE Joint Genome Institute"/>
            <person name="Ahrendt S.R."/>
            <person name="Quandt C.A."/>
            <person name="Ciobanu D."/>
            <person name="Clum A."/>
            <person name="Salamov A."/>
            <person name="Andreopoulos B."/>
            <person name="Cheng J.-F."/>
            <person name="Woyke T."/>
            <person name="Pelin A."/>
            <person name="Henrissat B."/>
            <person name="Reynolds N."/>
            <person name="Benny G.L."/>
            <person name="Smith M.E."/>
            <person name="James T.Y."/>
            <person name="Grigoriev I.V."/>
        </authorList>
    </citation>
    <scope>NUCLEOTIDE SEQUENCE</scope>
    <source>
        <strain evidence="12">CSF55</strain>
    </source>
</reference>
<dbReference type="InterPro" id="IPR010920">
    <property type="entry name" value="LSM_dom_sf"/>
</dbReference>
<dbReference type="GO" id="GO:0005685">
    <property type="term" value="C:U1 snRNP"/>
    <property type="evidence" value="ECO:0007669"/>
    <property type="project" value="EnsemblFungi"/>
</dbReference>
<evidence type="ECO:0000313" key="14">
    <source>
        <dbReference type="Proteomes" id="UP000281549"/>
    </source>
</evidence>
<reference evidence="14" key="2">
    <citation type="journal article" date="2018" name="Nat. Microbiol.">
        <title>Leveraging single-cell genomics to expand the fungal tree of life.</title>
        <authorList>
            <person name="Ahrendt S.R."/>
            <person name="Quandt C.A."/>
            <person name="Ciobanu D."/>
            <person name="Clum A."/>
            <person name="Salamov A."/>
            <person name="Andreopoulos B."/>
            <person name="Cheng J.F."/>
            <person name="Woyke T."/>
            <person name="Pelin A."/>
            <person name="Henrissat B."/>
            <person name="Reynolds N.K."/>
            <person name="Benny G.L."/>
            <person name="Smith M.E."/>
            <person name="James T.Y."/>
            <person name="Grigoriev I.V."/>
        </authorList>
    </citation>
    <scope>NUCLEOTIDE SEQUENCE [LARGE SCALE GENOMIC DNA]</scope>
    <source>
        <strain evidence="14">CSF55</strain>
    </source>
</reference>
<dbReference type="GO" id="GO:0071004">
    <property type="term" value="C:U2-type prespliceosome"/>
    <property type="evidence" value="ECO:0007669"/>
    <property type="project" value="EnsemblFungi"/>
</dbReference>
<keyword evidence="8 9" id="KW-0687">Ribonucleoprotein</keyword>
<evidence type="ECO:0000256" key="2">
    <source>
        <dbReference type="ARBA" id="ARBA00004514"/>
    </source>
</evidence>
<dbReference type="GO" id="GO:0046540">
    <property type="term" value="C:U4/U6 x U5 tri-snRNP complex"/>
    <property type="evidence" value="ECO:0007669"/>
    <property type="project" value="EnsemblFungi"/>
</dbReference>
<keyword evidence="5 9" id="KW-0507">mRNA processing</keyword>
<evidence type="ECO:0000256" key="8">
    <source>
        <dbReference type="ARBA" id="ARBA00023274"/>
    </source>
</evidence>
<dbReference type="FunFam" id="2.30.30.100:FF:000002">
    <property type="entry name" value="Small nuclear ribonucleoprotein Sm D3"/>
    <property type="match status" value="1"/>
</dbReference>
<evidence type="ECO:0000256" key="5">
    <source>
        <dbReference type="ARBA" id="ARBA00022664"/>
    </source>
</evidence>
<dbReference type="GO" id="GO:0000243">
    <property type="term" value="C:commitment complex"/>
    <property type="evidence" value="ECO:0007669"/>
    <property type="project" value="EnsemblFungi"/>
</dbReference>
<evidence type="ECO:0000256" key="4">
    <source>
        <dbReference type="ARBA" id="ARBA00022490"/>
    </source>
</evidence>
<keyword evidence="4" id="KW-0963">Cytoplasm</keyword>
<evidence type="ECO:0000256" key="1">
    <source>
        <dbReference type="ARBA" id="ARBA00004123"/>
    </source>
</evidence>
<dbReference type="GO" id="GO:0003729">
    <property type="term" value="F:mRNA binding"/>
    <property type="evidence" value="ECO:0007669"/>
    <property type="project" value="EnsemblFungi"/>
</dbReference>
<comment type="subcellular location">
    <subcellularLocation>
        <location evidence="2">Cytoplasm</location>
        <location evidence="2">Cytosol</location>
    </subcellularLocation>
    <subcellularLocation>
        <location evidence="1 9">Nucleus</location>
    </subcellularLocation>
</comment>
<dbReference type="Gene3D" id="2.30.30.100">
    <property type="match status" value="1"/>
</dbReference>
<evidence type="ECO:0000256" key="9">
    <source>
        <dbReference type="RuleBase" id="RU365050"/>
    </source>
</evidence>